<comment type="caution">
    <text evidence="1">The sequence shown here is derived from an EMBL/GenBank/DDBJ whole genome shotgun (WGS) entry which is preliminary data.</text>
</comment>
<gene>
    <name evidence="1" type="ORF">DBV05_g4977</name>
</gene>
<accession>A0A5N5DH55</accession>
<reference evidence="1 2" key="1">
    <citation type="journal article" date="2019" name="Sci. Rep.">
        <title>A multi-omics analysis of the grapevine pathogen Lasiodiplodia theobromae reveals that temperature affects the expression of virulence- and pathogenicity-related genes.</title>
        <authorList>
            <person name="Felix C."/>
            <person name="Meneses R."/>
            <person name="Goncalves M.F.M."/>
            <person name="Tilleman L."/>
            <person name="Duarte A.S."/>
            <person name="Jorrin-Novo J.V."/>
            <person name="Van de Peer Y."/>
            <person name="Deforce D."/>
            <person name="Van Nieuwerburgh F."/>
            <person name="Esteves A.C."/>
            <person name="Alves A."/>
        </authorList>
    </citation>
    <scope>NUCLEOTIDE SEQUENCE [LARGE SCALE GENOMIC DNA]</scope>
    <source>
        <strain evidence="1 2">LA-SOL3</strain>
    </source>
</reference>
<dbReference type="OrthoDB" id="3231004at2759"/>
<name>A0A5N5DH55_9PEZI</name>
<dbReference type="AlphaFoldDB" id="A0A5N5DH55"/>
<evidence type="ECO:0000313" key="1">
    <source>
        <dbReference type="EMBL" id="KAB2576372.1"/>
    </source>
</evidence>
<dbReference type="EMBL" id="VCHE01000024">
    <property type="protein sequence ID" value="KAB2576372.1"/>
    <property type="molecule type" value="Genomic_DNA"/>
</dbReference>
<dbReference type="Proteomes" id="UP000325902">
    <property type="component" value="Unassembled WGS sequence"/>
</dbReference>
<proteinExistence type="predicted"/>
<organism evidence="1 2">
    <name type="scientific">Lasiodiplodia theobromae</name>
    <dbReference type="NCBI Taxonomy" id="45133"/>
    <lineage>
        <taxon>Eukaryota</taxon>
        <taxon>Fungi</taxon>
        <taxon>Dikarya</taxon>
        <taxon>Ascomycota</taxon>
        <taxon>Pezizomycotina</taxon>
        <taxon>Dothideomycetes</taxon>
        <taxon>Dothideomycetes incertae sedis</taxon>
        <taxon>Botryosphaeriales</taxon>
        <taxon>Botryosphaeriaceae</taxon>
        <taxon>Lasiodiplodia</taxon>
    </lineage>
</organism>
<sequence length="302" mass="33258">MLKILKEVGEMKKYPDIATDDTRDEQFEDPLVFNEYLPQIVPAVQVDSDQDSHVPQAQLYHGNEDELFQAERVKVKELNAEHPDFASQLCMATPCGLEDSGETFCSLDYLKPDWTLAEVSAYVARGVVSALSLKYTNGLITVFGTVGRKDKLFNLRLDLAAKEHVVSCSIETGRPAVEKAEVCVTAFRLSTNRGSALIAQPHDWKEATEGGNGNSLRNGISFHNLKTTHYDPLLGSGHIQGFWGRASLGKTAERGFLRLAPIWSNSSPPATLSGMIMGDALEGDEAFELPPSGLWDTWTIQD</sequence>
<protein>
    <submittedName>
        <fullName evidence="1">Uncharacterized protein</fullName>
    </submittedName>
</protein>
<keyword evidence="2" id="KW-1185">Reference proteome</keyword>
<evidence type="ECO:0000313" key="2">
    <source>
        <dbReference type="Proteomes" id="UP000325902"/>
    </source>
</evidence>